<gene>
    <name evidence="1" type="ORF">QP939_20045</name>
</gene>
<proteinExistence type="predicted"/>
<dbReference type="RefSeq" id="WP_285458347.1">
    <property type="nucleotide sequence ID" value="NZ_CP127173.1"/>
</dbReference>
<protein>
    <submittedName>
        <fullName evidence="1">Uncharacterized protein</fullName>
    </submittedName>
</protein>
<keyword evidence="2" id="KW-1185">Reference proteome</keyword>
<organism evidence="1 2">
    <name type="scientific">Amycolatopsis nalaikhensis</name>
    <dbReference type="NCBI Taxonomy" id="715472"/>
    <lineage>
        <taxon>Bacteria</taxon>
        <taxon>Bacillati</taxon>
        <taxon>Actinomycetota</taxon>
        <taxon>Actinomycetes</taxon>
        <taxon>Pseudonocardiales</taxon>
        <taxon>Pseudonocardiaceae</taxon>
        <taxon>Amycolatopsis</taxon>
    </lineage>
</organism>
<accession>A0ABY8XYR2</accession>
<reference evidence="1 2" key="1">
    <citation type="submission" date="2023-06" db="EMBL/GenBank/DDBJ databases">
        <authorList>
            <person name="Oyuntsetseg B."/>
            <person name="Kim S.B."/>
        </authorList>
    </citation>
    <scope>NUCLEOTIDE SEQUENCE [LARGE SCALE GENOMIC DNA]</scope>
    <source>
        <strain evidence="1 2">2-2</strain>
    </source>
</reference>
<name>A0ABY8XYR2_9PSEU</name>
<sequence>MCKKPKATPAPDNVVWRGGLRWVEGAQMQAERFETVFVELQAALEDARMRALLDDSSENRASLMAQYDKDYEPFDPRRPVKVPTPALLMQAMTELDLLIVAVRNVLRAQVRLPEQLKTSMTDDDVLELLRNVAEHWDEDGGRSITTLTEKHPDVLVDGISFTNKEIWIGGKVPLSRIRAWLARVHHALVSSLESAGESVLDDMASLVAGDDALSWPPDRLRYRYWSLPVVDEKDWPTTAMPPEVAHLIRERFRGLRERDAAD</sequence>
<dbReference type="Proteomes" id="UP001227101">
    <property type="component" value="Chromosome"/>
</dbReference>
<dbReference type="EMBL" id="CP127173">
    <property type="protein sequence ID" value="WIV60738.1"/>
    <property type="molecule type" value="Genomic_DNA"/>
</dbReference>
<evidence type="ECO:0000313" key="2">
    <source>
        <dbReference type="Proteomes" id="UP001227101"/>
    </source>
</evidence>
<evidence type="ECO:0000313" key="1">
    <source>
        <dbReference type="EMBL" id="WIV60738.1"/>
    </source>
</evidence>